<dbReference type="InterPro" id="IPR018060">
    <property type="entry name" value="HTH_AraC"/>
</dbReference>
<reference evidence="6" key="1">
    <citation type="submission" date="2016-10" db="EMBL/GenBank/DDBJ databases">
        <authorList>
            <person name="Varghese N."/>
            <person name="Submissions S."/>
        </authorList>
    </citation>
    <scope>NUCLEOTIDE SEQUENCE [LARGE SCALE GENOMIC DNA]</scope>
    <source>
        <strain evidence="6">DSM 19482</strain>
    </source>
</reference>
<dbReference type="Pfam" id="PF12833">
    <property type="entry name" value="HTH_18"/>
    <property type="match status" value="1"/>
</dbReference>
<gene>
    <name evidence="5" type="ORF">SAMN05660493_02950</name>
</gene>
<dbReference type="Proteomes" id="UP000187261">
    <property type="component" value="Unassembled WGS sequence"/>
</dbReference>
<name>A0A1U7Q0X2_9FLAO</name>
<evidence type="ECO:0000256" key="2">
    <source>
        <dbReference type="ARBA" id="ARBA00023125"/>
    </source>
</evidence>
<organism evidence="5 6">
    <name type="scientific">Epilithonimonas bovis DSM 19482</name>
    <dbReference type="NCBI Taxonomy" id="1121284"/>
    <lineage>
        <taxon>Bacteria</taxon>
        <taxon>Pseudomonadati</taxon>
        <taxon>Bacteroidota</taxon>
        <taxon>Flavobacteriia</taxon>
        <taxon>Flavobacteriales</taxon>
        <taxon>Weeksellaceae</taxon>
        <taxon>Chryseobacterium group</taxon>
        <taxon>Epilithonimonas</taxon>
    </lineage>
</organism>
<dbReference type="GO" id="GO:0003700">
    <property type="term" value="F:DNA-binding transcription factor activity"/>
    <property type="evidence" value="ECO:0007669"/>
    <property type="project" value="InterPro"/>
</dbReference>
<dbReference type="PANTHER" id="PTHR43280">
    <property type="entry name" value="ARAC-FAMILY TRANSCRIPTIONAL REGULATOR"/>
    <property type="match status" value="1"/>
</dbReference>
<evidence type="ECO:0000256" key="3">
    <source>
        <dbReference type="ARBA" id="ARBA00023163"/>
    </source>
</evidence>
<dbReference type="PRINTS" id="PR00032">
    <property type="entry name" value="HTHARAC"/>
</dbReference>
<keyword evidence="6" id="KW-1185">Reference proteome</keyword>
<keyword evidence="2 5" id="KW-0238">DNA-binding</keyword>
<evidence type="ECO:0000256" key="1">
    <source>
        <dbReference type="ARBA" id="ARBA00023015"/>
    </source>
</evidence>
<dbReference type="PROSITE" id="PS01124">
    <property type="entry name" value="HTH_ARAC_FAMILY_2"/>
    <property type="match status" value="1"/>
</dbReference>
<evidence type="ECO:0000259" key="4">
    <source>
        <dbReference type="PROSITE" id="PS01124"/>
    </source>
</evidence>
<sequence>MEVSPDIIEKDFRNYLDKLSTPVVSVTDSQSLSTLVELIDKSCNASELNSFGVKGLHACLNAFVSVVCNTFSSTQDKHLKPQSRLSQITAAFRQLLEGNFRTLKKPADYAALLSISTAYLNEVLIKTTGFSTSHWIQQHLFLEAKRLLHHTELSSKEIAFELGFEDPAYFARLFKKVNGLTPMDFRKACHDLSG</sequence>
<dbReference type="SMART" id="SM00342">
    <property type="entry name" value="HTH_ARAC"/>
    <property type="match status" value="1"/>
</dbReference>
<accession>A0A1U7Q0X2</accession>
<dbReference type="EMBL" id="FTPU01000045">
    <property type="protein sequence ID" value="SIT98212.1"/>
    <property type="molecule type" value="Genomic_DNA"/>
</dbReference>
<feature type="domain" description="HTH araC/xylS-type" evidence="4">
    <location>
        <begin position="90"/>
        <end position="188"/>
    </location>
</feature>
<protein>
    <submittedName>
        <fullName evidence="5">AraC-type DNA-binding protein</fullName>
    </submittedName>
</protein>
<dbReference type="PANTHER" id="PTHR43280:SF2">
    <property type="entry name" value="HTH-TYPE TRANSCRIPTIONAL REGULATOR EXSA"/>
    <property type="match status" value="1"/>
</dbReference>
<dbReference type="RefSeq" id="WP_076784293.1">
    <property type="nucleotide sequence ID" value="NZ_FTPU01000045.1"/>
</dbReference>
<dbReference type="STRING" id="1121284.SAMN05660493_02950"/>
<evidence type="ECO:0000313" key="5">
    <source>
        <dbReference type="EMBL" id="SIT98212.1"/>
    </source>
</evidence>
<dbReference type="InterPro" id="IPR009057">
    <property type="entry name" value="Homeodomain-like_sf"/>
</dbReference>
<dbReference type="SUPFAM" id="SSF46689">
    <property type="entry name" value="Homeodomain-like"/>
    <property type="match status" value="1"/>
</dbReference>
<dbReference type="Gene3D" id="1.10.10.60">
    <property type="entry name" value="Homeodomain-like"/>
    <property type="match status" value="1"/>
</dbReference>
<dbReference type="GO" id="GO:0043565">
    <property type="term" value="F:sequence-specific DNA binding"/>
    <property type="evidence" value="ECO:0007669"/>
    <property type="project" value="InterPro"/>
</dbReference>
<keyword evidence="3" id="KW-0804">Transcription</keyword>
<keyword evidence="1" id="KW-0805">Transcription regulation</keyword>
<dbReference type="AlphaFoldDB" id="A0A1U7Q0X2"/>
<dbReference type="InterPro" id="IPR020449">
    <property type="entry name" value="Tscrpt_reg_AraC-type_HTH"/>
</dbReference>
<evidence type="ECO:0000313" key="6">
    <source>
        <dbReference type="Proteomes" id="UP000187261"/>
    </source>
</evidence>
<proteinExistence type="predicted"/>